<dbReference type="Pfam" id="PF00059">
    <property type="entry name" value="Lectin_C"/>
    <property type="match status" value="1"/>
</dbReference>
<evidence type="ECO:0000256" key="1">
    <source>
        <dbReference type="SAM" id="Phobius"/>
    </source>
</evidence>
<keyword evidence="5" id="KW-1185">Reference proteome</keyword>
<dbReference type="InterPro" id="IPR016187">
    <property type="entry name" value="CTDL_fold"/>
</dbReference>
<dbReference type="PANTHER" id="PTHR22803">
    <property type="entry name" value="MANNOSE, PHOSPHOLIPASE, LECTIN RECEPTOR RELATED"/>
    <property type="match status" value="1"/>
</dbReference>
<reference evidence="4 5" key="1">
    <citation type="submission" date="2024-11" db="EMBL/GenBank/DDBJ databases">
        <title>Chromosome-level genome assembly of the freshwater bivalve Anodonta woodiana.</title>
        <authorList>
            <person name="Chen X."/>
        </authorList>
    </citation>
    <scope>NUCLEOTIDE SEQUENCE [LARGE SCALE GENOMIC DNA]</scope>
    <source>
        <strain evidence="4">MN2024</strain>
        <tissue evidence="4">Gills</tissue>
    </source>
</reference>
<feature type="domain" description="C-type lectin" evidence="3">
    <location>
        <begin position="35"/>
        <end position="148"/>
    </location>
</feature>
<feature type="chain" id="PRO_5044838095" description="C-type lectin domain-containing protein" evidence="2">
    <location>
        <begin position="16"/>
        <end position="395"/>
    </location>
</feature>
<dbReference type="Proteomes" id="UP001634394">
    <property type="component" value="Unassembled WGS sequence"/>
</dbReference>
<comment type="caution">
    <text evidence="4">The sequence shown here is derived from an EMBL/GenBank/DDBJ whole genome shotgun (WGS) entry which is preliminary data.</text>
</comment>
<gene>
    <name evidence="4" type="ORF">ACJMK2_034133</name>
</gene>
<dbReference type="SUPFAM" id="SSF56436">
    <property type="entry name" value="C-type lectin-like"/>
    <property type="match status" value="1"/>
</dbReference>
<dbReference type="SMART" id="SM00034">
    <property type="entry name" value="CLECT"/>
    <property type="match status" value="1"/>
</dbReference>
<feature type="transmembrane region" description="Helical" evidence="1">
    <location>
        <begin position="188"/>
        <end position="212"/>
    </location>
</feature>
<evidence type="ECO:0000259" key="3">
    <source>
        <dbReference type="PROSITE" id="PS50041"/>
    </source>
</evidence>
<organism evidence="4 5">
    <name type="scientific">Sinanodonta woodiana</name>
    <name type="common">Chinese pond mussel</name>
    <name type="synonym">Anodonta woodiana</name>
    <dbReference type="NCBI Taxonomy" id="1069815"/>
    <lineage>
        <taxon>Eukaryota</taxon>
        <taxon>Metazoa</taxon>
        <taxon>Spiralia</taxon>
        <taxon>Lophotrochozoa</taxon>
        <taxon>Mollusca</taxon>
        <taxon>Bivalvia</taxon>
        <taxon>Autobranchia</taxon>
        <taxon>Heteroconchia</taxon>
        <taxon>Palaeoheterodonta</taxon>
        <taxon>Unionida</taxon>
        <taxon>Unionoidea</taxon>
        <taxon>Unionidae</taxon>
        <taxon>Unioninae</taxon>
        <taxon>Sinanodonta</taxon>
    </lineage>
</organism>
<dbReference type="PROSITE" id="PS50041">
    <property type="entry name" value="C_TYPE_LECTIN_2"/>
    <property type="match status" value="1"/>
</dbReference>
<dbReference type="Gene3D" id="3.10.100.10">
    <property type="entry name" value="Mannose-Binding Protein A, subunit A"/>
    <property type="match status" value="1"/>
</dbReference>
<keyword evidence="1" id="KW-1133">Transmembrane helix</keyword>
<dbReference type="EMBL" id="JBJQND010000005">
    <property type="protein sequence ID" value="KAL3876266.1"/>
    <property type="molecule type" value="Genomic_DNA"/>
</dbReference>
<proteinExistence type="predicted"/>
<evidence type="ECO:0000256" key="2">
    <source>
        <dbReference type="SAM" id="SignalP"/>
    </source>
</evidence>
<dbReference type="InterPro" id="IPR050111">
    <property type="entry name" value="C-type_lectin/snaclec_domain"/>
</dbReference>
<keyword evidence="2" id="KW-0732">Signal</keyword>
<evidence type="ECO:0000313" key="4">
    <source>
        <dbReference type="EMBL" id="KAL3876266.1"/>
    </source>
</evidence>
<protein>
    <recommendedName>
        <fullName evidence="3">C-type lectin domain-containing protein</fullName>
    </recommendedName>
</protein>
<evidence type="ECO:0000313" key="5">
    <source>
        <dbReference type="Proteomes" id="UP001634394"/>
    </source>
</evidence>
<dbReference type="AlphaFoldDB" id="A0ABD3WSE8"/>
<dbReference type="InterPro" id="IPR001304">
    <property type="entry name" value="C-type_lectin-like"/>
</dbReference>
<accession>A0ABD3WSE8</accession>
<name>A0ABD3WSE8_SINWO</name>
<keyword evidence="1" id="KW-0472">Membrane</keyword>
<dbReference type="InterPro" id="IPR016186">
    <property type="entry name" value="C-type_lectin-like/link_sf"/>
</dbReference>
<keyword evidence="1" id="KW-0812">Transmembrane</keyword>
<feature type="signal peptide" evidence="2">
    <location>
        <begin position="1"/>
        <end position="15"/>
    </location>
</feature>
<dbReference type="CDD" id="cd00037">
    <property type="entry name" value="CLECT"/>
    <property type="match status" value="1"/>
</dbReference>
<sequence length="395" mass="45402">MIWCAWLVLLSFAKGDEYEKCPQVVRDGRHYLKTFNRTCYMFVNEEKFWDDARDYCWSQGGELVKIQNLETMKFLIEVLNSHHLGWDSNGVWNGASDLRNKGWEWTTGEKLTWGFWDRGQPSKTFLISLENCALMRRNHGWRWHDYHCHFLKYHYNFICQFPFVAQNIQGYREASSAFEQDEKVDETAIVIGLVIAGTLVILVLATAMLILYRKRLLQKARAEEVTARCDNQSYRIVSQSEYEQQRPVSNIYLEPEEVTRLYEEVLKTVDYSEVNLNNNQTEQARLTAGASLDEIPTSACKEAMYISCDKVENVDTAMMSSVMSENNYVDMSMASVSSDGMSSITGVKDTNLFGQLKIGNAAGLKPSQNEHVYNNTTEVENLKGVDRCDSNVKDC</sequence>